<keyword evidence="3" id="KW-1185">Reference proteome</keyword>
<dbReference type="InterPro" id="IPR036691">
    <property type="entry name" value="Endo/exonu/phosph_ase_sf"/>
</dbReference>
<dbReference type="InterPro" id="IPR005135">
    <property type="entry name" value="Endo/exonuclease/phosphatase"/>
</dbReference>
<proteinExistence type="predicted"/>
<feature type="domain" description="Endonuclease/exonuclease/phosphatase" evidence="1">
    <location>
        <begin position="13"/>
        <end position="104"/>
    </location>
</feature>
<protein>
    <recommendedName>
        <fullName evidence="1">Endonuclease/exonuclease/phosphatase domain-containing protein</fullName>
    </recommendedName>
</protein>
<gene>
    <name evidence="2" type="ORF">GCM10023340_09950</name>
</gene>
<dbReference type="Pfam" id="PF03372">
    <property type="entry name" value="Exo_endo_phos"/>
    <property type="match status" value="1"/>
</dbReference>
<dbReference type="Proteomes" id="UP001500221">
    <property type="component" value="Unassembled WGS sequence"/>
</dbReference>
<dbReference type="EMBL" id="BAABKG010000001">
    <property type="protein sequence ID" value="GAA5143759.1"/>
    <property type="molecule type" value="Genomic_DNA"/>
</dbReference>
<sequence>MATPGGEATVLTTHLSFAPPRAVRQLREVVAWARPLPRPLVLVGDLNLPGRLPALLTGWTPAATGPTHPARRPRRRLDHVLLDAGPGDARVAGAGVRGVGESDHLAVVAEVVGLRGD</sequence>
<dbReference type="SUPFAM" id="SSF56219">
    <property type="entry name" value="DNase I-like"/>
    <property type="match status" value="1"/>
</dbReference>
<reference evidence="3" key="1">
    <citation type="journal article" date="2019" name="Int. J. Syst. Evol. Microbiol.">
        <title>The Global Catalogue of Microorganisms (GCM) 10K type strain sequencing project: providing services to taxonomists for standard genome sequencing and annotation.</title>
        <authorList>
            <consortium name="The Broad Institute Genomics Platform"/>
            <consortium name="The Broad Institute Genome Sequencing Center for Infectious Disease"/>
            <person name="Wu L."/>
            <person name="Ma J."/>
        </authorList>
    </citation>
    <scope>NUCLEOTIDE SEQUENCE [LARGE SCALE GENOMIC DNA]</scope>
    <source>
        <strain evidence="3">JCM 18459</strain>
    </source>
</reference>
<organism evidence="2 3">
    <name type="scientific">Nocardioides marinquilinus</name>
    <dbReference type="NCBI Taxonomy" id="1210400"/>
    <lineage>
        <taxon>Bacteria</taxon>
        <taxon>Bacillati</taxon>
        <taxon>Actinomycetota</taxon>
        <taxon>Actinomycetes</taxon>
        <taxon>Propionibacteriales</taxon>
        <taxon>Nocardioidaceae</taxon>
        <taxon>Nocardioides</taxon>
    </lineage>
</organism>
<accession>A0ABP9PBB3</accession>
<name>A0ABP9PBB3_9ACTN</name>
<comment type="caution">
    <text evidence="2">The sequence shown here is derived from an EMBL/GenBank/DDBJ whole genome shotgun (WGS) entry which is preliminary data.</text>
</comment>
<evidence type="ECO:0000313" key="3">
    <source>
        <dbReference type="Proteomes" id="UP001500221"/>
    </source>
</evidence>
<evidence type="ECO:0000259" key="1">
    <source>
        <dbReference type="Pfam" id="PF03372"/>
    </source>
</evidence>
<evidence type="ECO:0000313" key="2">
    <source>
        <dbReference type="EMBL" id="GAA5143759.1"/>
    </source>
</evidence>
<dbReference type="Gene3D" id="3.60.10.10">
    <property type="entry name" value="Endonuclease/exonuclease/phosphatase"/>
    <property type="match status" value="1"/>
</dbReference>